<dbReference type="Proteomes" id="UP001621714">
    <property type="component" value="Unassembled WGS sequence"/>
</dbReference>
<reference evidence="1 2" key="1">
    <citation type="submission" date="2024-02" db="EMBL/GenBank/DDBJ databases">
        <title>Marinospirillum sp. MEB 164 isolated from Lonar lake sediment.</title>
        <authorList>
            <person name="Joshi A."/>
            <person name="Thite S."/>
        </authorList>
    </citation>
    <scope>NUCLEOTIDE SEQUENCE [LARGE SCALE GENOMIC DNA]</scope>
    <source>
        <strain evidence="1 2">MEB164</strain>
    </source>
</reference>
<gene>
    <name evidence="1" type="ORF">V6U78_02920</name>
</gene>
<name>A0ABW8PUN3_9GAMM</name>
<sequence>MVIILVLGGVFAFALLLVLVVFARQQNEKKRIEELRRIRVLGDRARQIQLLLEELPPTYISQDFRIFLATQWIELLHEIQNSSGQDAKLTSELETAQNKLNTMRSSNQPQHKPVTDIQLANAVRRNLKLLNKLIVAMYQDRKISHRIAQTYLNEIKQAFTQTMVEVFQTGARKAELEGNLRLAVVHHKRIMSELNRNNPNGINNQLLLESRQMIHQLEEQIALSAEANDNQLANSVSEMIDEADSWKKKQIYDD</sequence>
<protein>
    <recommendedName>
        <fullName evidence="3">DNA repair protein</fullName>
    </recommendedName>
</protein>
<keyword evidence="2" id="KW-1185">Reference proteome</keyword>
<accession>A0ABW8PUN3</accession>
<dbReference type="EMBL" id="JBANFI010000001">
    <property type="protein sequence ID" value="MFK7159989.1"/>
    <property type="molecule type" value="Genomic_DNA"/>
</dbReference>
<dbReference type="RefSeq" id="WP_405337010.1">
    <property type="nucleotide sequence ID" value="NZ_JBANFI010000001.1"/>
</dbReference>
<proteinExistence type="predicted"/>
<evidence type="ECO:0000313" key="2">
    <source>
        <dbReference type="Proteomes" id="UP001621714"/>
    </source>
</evidence>
<organism evidence="1 2">
    <name type="scientific">Marinospirillum alkalitolerans</name>
    <dbReference type="NCBI Taxonomy" id="3123374"/>
    <lineage>
        <taxon>Bacteria</taxon>
        <taxon>Pseudomonadati</taxon>
        <taxon>Pseudomonadota</taxon>
        <taxon>Gammaproteobacteria</taxon>
        <taxon>Oceanospirillales</taxon>
        <taxon>Oceanospirillaceae</taxon>
        <taxon>Marinospirillum</taxon>
    </lineage>
</organism>
<evidence type="ECO:0000313" key="1">
    <source>
        <dbReference type="EMBL" id="MFK7159989.1"/>
    </source>
</evidence>
<comment type="caution">
    <text evidence="1">The sequence shown here is derived from an EMBL/GenBank/DDBJ whole genome shotgun (WGS) entry which is preliminary data.</text>
</comment>
<evidence type="ECO:0008006" key="3">
    <source>
        <dbReference type="Google" id="ProtNLM"/>
    </source>
</evidence>